<evidence type="ECO:0000259" key="2">
    <source>
        <dbReference type="Pfam" id="PF00248"/>
    </source>
</evidence>
<evidence type="ECO:0000256" key="1">
    <source>
        <dbReference type="ARBA" id="ARBA00023002"/>
    </source>
</evidence>
<organism evidence="3 4">
    <name type="scientific">Collybiopsis confluens</name>
    <dbReference type="NCBI Taxonomy" id="2823264"/>
    <lineage>
        <taxon>Eukaryota</taxon>
        <taxon>Fungi</taxon>
        <taxon>Dikarya</taxon>
        <taxon>Basidiomycota</taxon>
        <taxon>Agaricomycotina</taxon>
        <taxon>Agaricomycetes</taxon>
        <taxon>Agaricomycetidae</taxon>
        <taxon>Agaricales</taxon>
        <taxon>Marasmiineae</taxon>
        <taxon>Omphalotaceae</taxon>
        <taxon>Collybiopsis</taxon>
    </lineage>
</organism>
<name>A0A8H5H903_9AGAR</name>
<dbReference type="PANTHER" id="PTHR43625">
    <property type="entry name" value="AFLATOXIN B1 ALDEHYDE REDUCTASE"/>
    <property type="match status" value="1"/>
</dbReference>
<accession>A0A8H5H903</accession>
<reference evidence="3 4" key="1">
    <citation type="journal article" date="2020" name="ISME J.">
        <title>Uncovering the hidden diversity of litter-decomposition mechanisms in mushroom-forming fungi.</title>
        <authorList>
            <person name="Floudas D."/>
            <person name="Bentzer J."/>
            <person name="Ahren D."/>
            <person name="Johansson T."/>
            <person name="Persson P."/>
            <person name="Tunlid A."/>
        </authorList>
    </citation>
    <scope>NUCLEOTIDE SEQUENCE [LARGE SCALE GENOMIC DNA]</scope>
    <source>
        <strain evidence="3 4">CBS 406.79</strain>
    </source>
</reference>
<dbReference type="InterPro" id="IPR036812">
    <property type="entry name" value="NAD(P)_OxRdtase_dom_sf"/>
</dbReference>
<dbReference type="OrthoDB" id="37537at2759"/>
<dbReference type="Pfam" id="PF00248">
    <property type="entry name" value="Aldo_ket_red"/>
    <property type="match status" value="1"/>
</dbReference>
<dbReference type="EMBL" id="JAACJN010000073">
    <property type="protein sequence ID" value="KAF5378942.1"/>
    <property type="molecule type" value="Genomic_DNA"/>
</dbReference>
<protein>
    <recommendedName>
        <fullName evidence="2">NADP-dependent oxidoreductase domain-containing protein</fullName>
    </recommendedName>
</protein>
<dbReference type="SUPFAM" id="SSF51430">
    <property type="entry name" value="NAD(P)-linked oxidoreductase"/>
    <property type="match status" value="1"/>
</dbReference>
<dbReference type="InterPro" id="IPR023210">
    <property type="entry name" value="NADP_OxRdtase_dom"/>
</dbReference>
<dbReference type="GO" id="GO:0016491">
    <property type="term" value="F:oxidoreductase activity"/>
    <property type="evidence" value="ECO:0007669"/>
    <property type="project" value="UniProtKB-KW"/>
</dbReference>
<dbReference type="Gene3D" id="3.20.20.100">
    <property type="entry name" value="NADP-dependent oxidoreductase domain"/>
    <property type="match status" value="1"/>
</dbReference>
<dbReference type="AlphaFoldDB" id="A0A8H5H903"/>
<dbReference type="InterPro" id="IPR050791">
    <property type="entry name" value="Aldo-Keto_reductase"/>
</dbReference>
<feature type="domain" description="NADP-dependent oxidoreductase" evidence="2">
    <location>
        <begin position="15"/>
        <end position="329"/>
    </location>
</feature>
<keyword evidence="4" id="KW-1185">Reference proteome</keyword>
<evidence type="ECO:0000313" key="3">
    <source>
        <dbReference type="EMBL" id="KAF5378942.1"/>
    </source>
</evidence>
<dbReference type="GO" id="GO:0005737">
    <property type="term" value="C:cytoplasm"/>
    <property type="evidence" value="ECO:0007669"/>
    <property type="project" value="TreeGrafter"/>
</dbReference>
<evidence type="ECO:0000313" key="4">
    <source>
        <dbReference type="Proteomes" id="UP000518752"/>
    </source>
</evidence>
<dbReference type="PANTHER" id="PTHR43625:SF40">
    <property type="entry name" value="ALDO-KETO REDUCTASE YAKC [NADP(+)]"/>
    <property type="match status" value="1"/>
</dbReference>
<sequence length="359" mass="39726">MSLSSRKIGNAHVHPIGFGAMGISAYYGKPEPDEERFKVLDAAYGSGCNHWDSANVYVSTEALSFSSPYAFVSISYVADRYGDSEILIGKWFKKTGKRDKIFLTSKFGITPQGPRGDPEFVKEECAKSLERFGVSHIDLYYQHRPDPKVPIETTVGAMAELVKEGKVKYLGLSECTADDLRRAHAVHPISALQVEYSPLVLDIESEQTKLLKTARELGVTIVAYSPLARGLITGQYKSPDDFEKDDFRRTIPKYQAENFPKILDVVDKIAKIGKKHNATPGQVTLAWILAQGDDIVVIPGTKKIKYVKENMGAEDVKLSSEEIDAVRKIAVESDSEIPGARYGEYGMQSVLISTPVLKK</sequence>
<keyword evidence="1" id="KW-0560">Oxidoreductase</keyword>
<proteinExistence type="predicted"/>
<comment type="caution">
    <text evidence="3">The sequence shown here is derived from an EMBL/GenBank/DDBJ whole genome shotgun (WGS) entry which is preliminary data.</text>
</comment>
<dbReference type="Proteomes" id="UP000518752">
    <property type="component" value="Unassembled WGS sequence"/>
</dbReference>
<gene>
    <name evidence="3" type="ORF">D9757_008712</name>
</gene>